<reference evidence="2 3" key="1">
    <citation type="submission" date="2024-07" db="EMBL/GenBank/DDBJ databases">
        <title>Marimonas sp.nov., isolated from tidal-flat sediment.</title>
        <authorList>
            <person name="Jayan J.N."/>
            <person name="Lee S.S."/>
        </authorList>
    </citation>
    <scope>NUCLEOTIDE SEQUENCE [LARGE SCALE GENOMIC DNA]</scope>
    <source>
        <strain evidence="2 3">MJW-29</strain>
    </source>
</reference>
<proteinExistence type="predicted"/>
<evidence type="ECO:0000256" key="1">
    <source>
        <dbReference type="SAM" id="Phobius"/>
    </source>
</evidence>
<accession>A0ABV3RL19</accession>
<keyword evidence="3" id="KW-1185">Reference proteome</keyword>
<name>A0ABV3RL19_9RHOB</name>
<keyword evidence="1" id="KW-1133">Transmembrane helix</keyword>
<keyword evidence="1" id="KW-0472">Membrane</keyword>
<feature type="transmembrane region" description="Helical" evidence="1">
    <location>
        <begin position="146"/>
        <end position="164"/>
    </location>
</feature>
<dbReference type="EMBL" id="JBFNXX010000005">
    <property type="protein sequence ID" value="MEW9919586.1"/>
    <property type="molecule type" value="Genomic_DNA"/>
</dbReference>
<dbReference type="Proteomes" id="UP001556098">
    <property type="component" value="Unassembled WGS sequence"/>
</dbReference>
<feature type="transmembrane region" description="Helical" evidence="1">
    <location>
        <begin position="75"/>
        <end position="91"/>
    </location>
</feature>
<protein>
    <submittedName>
        <fullName evidence="2">Uncharacterized protein</fullName>
    </submittedName>
</protein>
<organism evidence="2 3">
    <name type="scientific">Sulfitobacter sediminis</name>
    <dbReference type="NCBI Taxonomy" id="3234186"/>
    <lineage>
        <taxon>Bacteria</taxon>
        <taxon>Pseudomonadati</taxon>
        <taxon>Pseudomonadota</taxon>
        <taxon>Alphaproteobacteria</taxon>
        <taxon>Rhodobacterales</taxon>
        <taxon>Roseobacteraceae</taxon>
        <taxon>Sulfitobacter</taxon>
    </lineage>
</organism>
<comment type="caution">
    <text evidence="2">The sequence shown here is derived from an EMBL/GenBank/DDBJ whole genome shotgun (WGS) entry which is preliminary data.</text>
</comment>
<feature type="transmembrane region" description="Helical" evidence="1">
    <location>
        <begin position="98"/>
        <end position="114"/>
    </location>
</feature>
<dbReference type="RefSeq" id="WP_367877293.1">
    <property type="nucleotide sequence ID" value="NZ_JBFNXX010000005.1"/>
</dbReference>
<gene>
    <name evidence="2" type="ORF">AB2B41_08230</name>
</gene>
<evidence type="ECO:0000313" key="3">
    <source>
        <dbReference type="Proteomes" id="UP001556098"/>
    </source>
</evidence>
<evidence type="ECO:0000313" key="2">
    <source>
        <dbReference type="EMBL" id="MEW9919586.1"/>
    </source>
</evidence>
<sequence length="173" mass="18448">MTATGKATTAAALGAAVLFVALGILTDRHLQPDGMDPFDSRLTGYTGDEARLYLAALAEAGSIETYLGLFRQLDTIFPVLLALTFLGAIWLGTRGLPLPLRLVLGLAPVAYLWADLGENARVAMMLRAGPAVDDATVAAASFFTRVKWSCLALSAMVILATWGYRRISMRAEA</sequence>
<keyword evidence="1" id="KW-0812">Transmembrane</keyword>